<dbReference type="EMBL" id="JBGMDY010000010">
    <property type="protein sequence ID" value="KAL2319295.1"/>
    <property type="molecule type" value="Genomic_DNA"/>
</dbReference>
<sequence length="264" mass="29860">MSPTMNPLSFTRSFGGISSNLVSMDMLNNDLGDLAPMVRNLSNLRSVLMQCDTEFQLSKQVHTITDELYGLNSAELEITSEASWRSYVIGIGSYQDVFNTLSKSIYEGLAMTTSESSDVSLPGDNYPYWLAHVSDGHSVYFVVPEGHHMKGMTLCVLYLSTPENSGTDYLISVLMVNYTKRTIQLFKKDTVISFNNVDWQGIKSHLGSGDKLEFFVIFRHGLVVKKTAIYLMCDESIDMEMEPSPDPNKNAFIRFIWKFIFCKR</sequence>
<protein>
    <submittedName>
        <fullName evidence="1">Uncharacterized protein</fullName>
    </submittedName>
</protein>
<keyword evidence="2" id="KW-1185">Reference proteome</keyword>
<name>A0ABD1L8F6_9FABA</name>
<evidence type="ECO:0000313" key="1">
    <source>
        <dbReference type="EMBL" id="KAL2319295.1"/>
    </source>
</evidence>
<comment type="caution">
    <text evidence="1">The sequence shown here is derived from an EMBL/GenBank/DDBJ whole genome shotgun (WGS) entry which is preliminary data.</text>
</comment>
<accession>A0ABD1L8F6</accession>
<organism evidence="1 2">
    <name type="scientific">Flemingia macrophylla</name>
    <dbReference type="NCBI Taxonomy" id="520843"/>
    <lineage>
        <taxon>Eukaryota</taxon>
        <taxon>Viridiplantae</taxon>
        <taxon>Streptophyta</taxon>
        <taxon>Embryophyta</taxon>
        <taxon>Tracheophyta</taxon>
        <taxon>Spermatophyta</taxon>
        <taxon>Magnoliopsida</taxon>
        <taxon>eudicotyledons</taxon>
        <taxon>Gunneridae</taxon>
        <taxon>Pentapetalae</taxon>
        <taxon>rosids</taxon>
        <taxon>fabids</taxon>
        <taxon>Fabales</taxon>
        <taxon>Fabaceae</taxon>
        <taxon>Papilionoideae</taxon>
        <taxon>50 kb inversion clade</taxon>
        <taxon>NPAAA clade</taxon>
        <taxon>indigoferoid/millettioid clade</taxon>
        <taxon>Phaseoleae</taxon>
        <taxon>Flemingia</taxon>
    </lineage>
</organism>
<dbReference type="AlphaFoldDB" id="A0ABD1L8F6"/>
<proteinExistence type="predicted"/>
<gene>
    <name evidence="1" type="ORF">Fmac_028264</name>
</gene>
<evidence type="ECO:0000313" key="2">
    <source>
        <dbReference type="Proteomes" id="UP001603857"/>
    </source>
</evidence>
<dbReference type="Proteomes" id="UP001603857">
    <property type="component" value="Unassembled WGS sequence"/>
</dbReference>
<reference evidence="1 2" key="1">
    <citation type="submission" date="2024-08" db="EMBL/GenBank/DDBJ databases">
        <title>Insights into the chromosomal genome structure of Flemingia macrophylla.</title>
        <authorList>
            <person name="Ding Y."/>
            <person name="Zhao Y."/>
            <person name="Bi W."/>
            <person name="Wu M."/>
            <person name="Zhao G."/>
            <person name="Gong Y."/>
            <person name="Li W."/>
            <person name="Zhang P."/>
        </authorList>
    </citation>
    <scope>NUCLEOTIDE SEQUENCE [LARGE SCALE GENOMIC DNA]</scope>
    <source>
        <strain evidence="1">DYQJB</strain>
        <tissue evidence="1">Leaf</tissue>
    </source>
</reference>